<feature type="transmembrane region" description="Helical" evidence="2">
    <location>
        <begin position="90"/>
        <end position="112"/>
    </location>
</feature>
<feature type="compositionally biased region" description="Acidic residues" evidence="1">
    <location>
        <begin position="221"/>
        <end position="235"/>
    </location>
</feature>
<name>A0ABP6RD45_9MICC</name>
<accession>A0ABP6RD45</accession>
<evidence type="ECO:0000313" key="3">
    <source>
        <dbReference type="EMBL" id="GAA3285667.1"/>
    </source>
</evidence>
<dbReference type="Proteomes" id="UP001501736">
    <property type="component" value="Unassembled WGS sequence"/>
</dbReference>
<gene>
    <name evidence="3" type="ORF">GCM10020260_18600</name>
</gene>
<proteinExistence type="predicted"/>
<dbReference type="RefSeq" id="WP_344720574.1">
    <property type="nucleotide sequence ID" value="NZ_BAAAYG010000007.1"/>
</dbReference>
<dbReference type="EMBL" id="BAAAYG010000007">
    <property type="protein sequence ID" value="GAA3285667.1"/>
    <property type="molecule type" value="Genomic_DNA"/>
</dbReference>
<evidence type="ECO:0000256" key="2">
    <source>
        <dbReference type="SAM" id="Phobius"/>
    </source>
</evidence>
<dbReference type="InterPro" id="IPR019051">
    <property type="entry name" value="Trp_biosyn_TM_oprn/chp"/>
</dbReference>
<keyword evidence="2" id="KW-0812">Transmembrane</keyword>
<evidence type="ECO:0000256" key="1">
    <source>
        <dbReference type="SAM" id="MobiDB-lite"/>
    </source>
</evidence>
<feature type="transmembrane region" description="Helical" evidence="2">
    <location>
        <begin position="21"/>
        <end position="43"/>
    </location>
</feature>
<keyword evidence="2" id="KW-0472">Membrane</keyword>
<feature type="transmembrane region" description="Helical" evidence="2">
    <location>
        <begin position="140"/>
        <end position="159"/>
    </location>
</feature>
<reference evidence="4" key="1">
    <citation type="journal article" date="2019" name="Int. J. Syst. Evol. Microbiol.">
        <title>The Global Catalogue of Microorganisms (GCM) 10K type strain sequencing project: providing services to taxonomists for standard genome sequencing and annotation.</title>
        <authorList>
            <consortium name="The Broad Institute Genomics Platform"/>
            <consortium name="The Broad Institute Genome Sequencing Center for Infectious Disease"/>
            <person name="Wu L."/>
            <person name="Ma J."/>
        </authorList>
    </citation>
    <scope>NUCLEOTIDE SEQUENCE [LARGE SCALE GENOMIC DNA]</scope>
    <source>
        <strain evidence="4">JCM 11483</strain>
    </source>
</reference>
<organism evidence="3 4">
    <name type="scientific">Nesterenkonia halobia</name>
    <dbReference type="NCBI Taxonomy" id="37922"/>
    <lineage>
        <taxon>Bacteria</taxon>
        <taxon>Bacillati</taxon>
        <taxon>Actinomycetota</taxon>
        <taxon>Actinomycetes</taxon>
        <taxon>Micrococcales</taxon>
        <taxon>Micrococcaceae</taxon>
        <taxon>Nesterenkonia</taxon>
    </lineage>
</organism>
<evidence type="ECO:0000313" key="4">
    <source>
        <dbReference type="Proteomes" id="UP001501736"/>
    </source>
</evidence>
<feature type="compositionally biased region" description="Basic and acidic residues" evidence="1">
    <location>
        <begin position="241"/>
        <end position="250"/>
    </location>
</feature>
<dbReference type="Pfam" id="PF09534">
    <property type="entry name" value="Trp_oprn_chp"/>
    <property type="match status" value="1"/>
</dbReference>
<feature type="region of interest" description="Disordered" evidence="1">
    <location>
        <begin position="169"/>
        <end position="250"/>
    </location>
</feature>
<keyword evidence="2" id="KW-1133">Transmembrane helix</keyword>
<comment type="caution">
    <text evidence="3">The sequence shown here is derived from an EMBL/GenBank/DDBJ whole genome shotgun (WGS) entry which is preliminary data.</text>
</comment>
<keyword evidence="4" id="KW-1185">Reference proteome</keyword>
<protein>
    <recommendedName>
        <fullName evidence="5">Tryptophan-associated transmembrane protein</fullName>
    </recommendedName>
</protein>
<sequence length="250" mass="24453">MSGTTSPSTSARPGRRPGRRAVALGALLSGVLILVATSQPWVTATGLGPTSVSSSVDVAGSDAAQTVTAMGLVALAGGAAVSIARRLGRLIIAVLLLAAAAVTLVMVGSVVADPAGAAQTQLGDVTGTTEAAAEYALRPAIWLAAAGAALLLGPAALLLGSRGWPETRRYETAAESPSAESEAADPAGASAEGSAEGSTAGSAAGPEEAAPSGAPQPSGDADGEDAEDAEDDPFDLWDGLSRGDDPTDRR</sequence>
<feature type="compositionally biased region" description="Low complexity" evidence="1">
    <location>
        <begin position="173"/>
        <end position="220"/>
    </location>
</feature>
<evidence type="ECO:0008006" key="5">
    <source>
        <dbReference type="Google" id="ProtNLM"/>
    </source>
</evidence>
<feature type="transmembrane region" description="Helical" evidence="2">
    <location>
        <begin position="63"/>
        <end position="83"/>
    </location>
</feature>